<sequence length="35" mass="3917">MQGSSSSNILVFDSYTTSTFSILIFLRIYLVVTVL</sequence>
<dbReference type="AlphaFoldDB" id="A0A2P2JDX7"/>
<reference evidence="2" key="1">
    <citation type="submission" date="2018-02" db="EMBL/GenBank/DDBJ databases">
        <title>Rhizophora mucronata_Transcriptome.</title>
        <authorList>
            <person name="Meera S.P."/>
            <person name="Sreeshan A."/>
            <person name="Augustine A."/>
        </authorList>
    </citation>
    <scope>NUCLEOTIDE SEQUENCE</scope>
    <source>
        <tissue evidence="2">Leaf</tissue>
    </source>
</reference>
<keyword evidence="1" id="KW-0812">Transmembrane</keyword>
<proteinExistence type="predicted"/>
<evidence type="ECO:0000313" key="2">
    <source>
        <dbReference type="EMBL" id="MBW91663.1"/>
    </source>
</evidence>
<keyword evidence="1" id="KW-1133">Transmembrane helix</keyword>
<evidence type="ECO:0000256" key="1">
    <source>
        <dbReference type="SAM" id="Phobius"/>
    </source>
</evidence>
<dbReference type="EMBL" id="GGEC01011180">
    <property type="protein sequence ID" value="MBW91663.1"/>
    <property type="molecule type" value="Transcribed_RNA"/>
</dbReference>
<protein>
    <submittedName>
        <fullName evidence="2">Uncharacterized protein</fullName>
    </submittedName>
</protein>
<keyword evidence="1" id="KW-0472">Membrane</keyword>
<accession>A0A2P2JDX7</accession>
<name>A0A2P2JDX7_RHIMU</name>
<feature type="transmembrane region" description="Helical" evidence="1">
    <location>
        <begin position="12"/>
        <end position="32"/>
    </location>
</feature>
<organism evidence="2">
    <name type="scientific">Rhizophora mucronata</name>
    <name type="common">Asiatic mangrove</name>
    <dbReference type="NCBI Taxonomy" id="61149"/>
    <lineage>
        <taxon>Eukaryota</taxon>
        <taxon>Viridiplantae</taxon>
        <taxon>Streptophyta</taxon>
        <taxon>Embryophyta</taxon>
        <taxon>Tracheophyta</taxon>
        <taxon>Spermatophyta</taxon>
        <taxon>Magnoliopsida</taxon>
        <taxon>eudicotyledons</taxon>
        <taxon>Gunneridae</taxon>
        <taxon>Pentapetalae</taxon>
        <taxon>rosids</taxon>
        <taxon>fabids</taxon>
        <taxon>Malpighiales</taxon>
        <taxon>Rhizophoraceae</taxon>
        <taxon>Rhizophora</taxon>
    </lineage>
</organism>